<sequence>MGSRQSALAPDWERLPPNVLSNVFQHLQAEDKRTLTSVTISGPVFIPNLSALTQLPGLRKLQLGKVELGPRPHFHKLTQLQQLALLEACSTLRVLALVGLHNLEGGPLKAGVPWLSSLTQLEALCIAASLIQGDCEAAGISALTNLRVLDMRESELDCSLQDAFLQLHSLRLLVLDVVSLFKMEDDSLLRREWQYLYVKDFTLPAGHPNRLGDPGLGSPEHPLHLANREFRKIHLTGKSPEKDAADEERLRMFDAFWRAYKLHNGHYLDPSDEDDDHEQADDDETDDEDEYYDYRWDQDIPVPYCYRFP</sequence>
<dbReference type="AlphaFoldDB" id="A0AAW1NMI1"/>
<feature type="compositionally biased region" description="Acidic residues" evidence="2">
    <location>
        <begin position="270"/>
        <end position="291"/>
    </location>
</feature>
<dbReference type="Proteomes" id="UP001465755">
    <property type="component" value="Unassembled WGS sequence"/>
</dbReference>
<dbReference type="SUPFAM" id="SSF52058">
    <property type="entry name" value="L domain-like"/>
    <property type="match status" value="1"/>
</dbReference>
<evidence type="ECO:0000313" key="3">
    <source>
        <dbReference type="EMBL" id="KAK9786680.1"/>
    </source>
</evidence>
<evidence type="ECO:0008006" key="5">
    <source>
        <dbReference type="Google" id="ProtNLM"/>
    </source>
</evidence>
<dbReference type="EMBL" id="JALJOQ010000267">
    <property type="protein sequence ID" value="KAK9786680.1"/>
    <property type="molecule type" value="Genomic_DNA"/>
</dbReference>
<evidence type="ECO:0000256" key="2">
    <source>
        <dbReference type="SAM" id="MobiDB-lite"/>
    </source>
</evidence>
<comment type="subcellular location">
    <subcellularLocation>
        <location evidence="1">Cytoplasm</location>
        <location evidence="1">Cytoskeleton</location>
        <location evidence="1">Cilium axoneme</location>
    </subcellularLocation>
</comment>
<gene>
    <name evidence="3" type="ORF">WJX73_010285</name>
</gene>
<keyword evidence="4" id="KW-1185">Reference proteome</keyword>
<accession>A0AAW1NMI1</accession>
<evidence type="ECO:0000313" key="4">
    <source>
        <dbReference type="Proteomes" id="UP001465755"/>
    </source>
</evidence>
<name>A0AAW1NMI1_9CHLO</name>
<reference evidence="3 4" key="1">
    <citation type="journal article" date="2024" name="Nat. Commun.">
        <title>Phylogenomics reveals the evolutionary origins of lichenization in chlorophyte algae.</title>
        <authorList>
            <person name="Puginier C."/>
            <person name="Libourel C."/>
            <person name="Otte J."/>
            <person name="Skaloud P."/>
            <person name="Haon M."/>
            <person name="Grisel S."/>
            <person name="Petersen M."/>
            <person name="Berrin J.G."/>
            <person name="Delaux P.M."/>
            <person name="Dal Grande F."/>
            <person name="Keller J."/>
        </authorList>
    </citation>
    <scope>NUCLEOTIDE SEQUENCE [LARGE SCALE GENOMIC DNA]</scope>
    <source>
        <strain evidence="3 4">SAG 2036</strain>
    </source>
</reference>
<protein>
    <recommendedName>
        <fullName evidence="5">F-box domain-containing protein</fullName>
    </recommendedName>
</protein>
<dbReference type="InterPro" id="IPR032675">
    <property type="entry name" value="LRR_dom_sf"/>
</dbReference>
<dbReference type="Gene3D" id="3.80.10.10">
    <property type="entry name" value="Ribonuclease Inhibitor"/>
    <property type="match status" value="1"/>
</dbReference>
<comment type="caution">
    <text evidence="3">The sequence shown here is derived from an EMBL/GenBank/DDBJ whole genome shotgun (WGS) entry which is preliminary data.</text>
</comment>
<dbReference type="GO" id="GO:0005930">
    <property type="term" value="C:axoneme"/>
    <property type="evidence" value="ECO:0007669"/>
    <property type="project" value="UniProtKB-SubCell"/>
</dbReference>
<organism evidence="3 4">
    <name type="scientific">Symbiochloris irregularis</name>
    <dbReference type="NCBI Taxonomy" id="706552"/>
    <lineage>
        <taxon>Eukaryota</taxon>
        <taxon>Viridiplantae</taxon>
        <taxon>Chlorophyta</taxon>
        <taxon>core chlorophytes</taxon>
        <taxon>Trebouxiophyceae</taxon>
        <taxon>Trebouxiales</taxon>
        <taxon>Trebouxiaceae</taxon>
        <taxon>Symbiochloris</taxon>
    </lineage>
</organism>
<feature type="region of interest" description="Disordered" evidence="2">
    <location>
        <begin position="268"/>
        <end position="295"/>
    </location>
</feature>
<proteinExistence type="predicted"/>
<evidence type="ECO:0000256" key="1">
    <source>
        <dbReference type="ARBA" id="ARBA00004430"/>
    </source>
</evidence>